<evidence type="ECO:0000256" key="1">
    <source>
        <dbReference type="ARBA" id="ARBA00004571"/>
    </source>
</evidence>
<evidence type="ECO:0000259" key="11">
    <source>
        <dbReference type="Pfam" id="PF00593"/>
    </source>
</evidence>
<dbReference type="Gene3D" id="2.40.170.20">
    <property type="entry name" value="TonB-dependent receptor, beta-barrel domain"/>
    <property type="match status" value="1"/>
</dbReference>
<dbReference type="NCBIfam" id="TIGR04057">
    <property type="entry name" value="SusC_RagA_signa"/>
    <property type="match status" value="1"/>
</dbReference>
<gene>
    <name evidence="13" type="ORF">PEPS_31180</name>
</gene>
<protein>
    <submittedName>
        <fullName evidence="13">SusC/RagA family TonB-linked outer membrane protein</fullName>
    </submittedName>
</protein>
<evidence type="ECO:0000256" key="7">
    <source>
        <dbReference type="ARBA" id="ARBA00023237"/>
    </source>
</evidence>
<dbReference type="InterPro" id="IPR039426">
    <property type="entry name" value="TonB-dep_rcpt-like"/>
</dbReference>
<keyword evidence="2 8" id="KW-0813">Transport</keyword>
<sequence>MKKLITVFFIMLYVSLSAYAQRQVTGAVSASDTGEPIPGVNVLIKGSGTGTITDFDGKYTLSVSDDQTLQFSFIGMQSKEILVGNQSTINVQLDADVTELDEVMVVAYGVAKKSAFTGSASFVDEERIQTAQVTNVSNALQGTSSGVQVISASGQPGESASVRIRGVGSINSGSDPLYVVDGVPFDGDLSSINPTDIKSMTVMKDAASAAIYGSRAANGLIMITTKSGLSGTEPKINIRSTMGVSSRAVKPIERLGTNDYMELKWEAMRNGFMDNGQDAATAAQNASNGLIGTIGINPYGTANPQPVGVDGRLKDGLNPLWDDNWDEAVIGSGKRYETNLSINGGSKRTQYFLSGSYLNESGMMLGSGFERFTTRLKLTNKTTNWLTTSLNLNYARSQQLFNDSQDSNVGNGATYGLNMASFYPIYQRNPQDGSFITDRNGNKKLDFGTYRTSSYARTNLMGSIPMSVNERNRDLISVRGSADFDIAEMSDKLSFLKGLKFKTSYNTDISFRNNHTYTPAFLDDPYSDLDVIQNLQSTSASRSNQLTQSYTFNNVLSYQLDKGQHSISAIAGQEIYAYKYTYNYGSRSNFPVAGVQEPSFGSQIGDYTAYTDYYSLASFFGRVEYSLSEKYNLSVSYRADGSSRFHKDNRWGNFWSVGGAWNISKEDFMDQFTFLDNLKLKASYGAQGNQDIRTESGSSIYYAYQNLYAAERIGSSSAVTISRLANDNVTWETNLNANIGMDFGMFENRLRGNLEWFQRKSKDLIYEMPLAPSTGFTGIISNVGEMRNRGVELELNGTLIDKKDFSWNLGFNVTHYKNVITDFPIEEGVISGTKRLMTGDDRYAFYLREFAGNSQIGEQLYDRNNDGDIVEASTPNPGGLPTWYLIDEQTGERYKSTNYNEADRVNAGSALPDFFGGVNTSLRYKNFTVTALLSYSVGGKIYTGGEYTTFYGTGSVNARPWAVDMLNRWTPDNQDSDLPRLTTSAPANGFTAQSTRHLYDASYVRLKNLNITYALPESLINRLSMSACSVFVQGENLFTIFGVDGIDPETGGLEGVTGYRYPAAKVISGGINLSF</sequence>
<keyword evidence="4 8" id="KW-0812">Transmembrane</keyword>
<feature type="domain" description="TonB-dependent receptor plug" evidence="12">
    <location>
        <begin position="114"/>
        <end position="219"/>
    </location>
</feature>
<evidence type="ECO:0000313" key="13">
    <source>
        <dbReference type="EMBL" id="BDD00838.1"/>
    </source>
</evidence>
<organism evidence="13 14">
    <name type="scientific">Persicobacter psychrovividus</name>
    <dbReference type="NCBI Taxonomy" id="387638"/>
    <lineage>
        <taxon>Bacteria</taxon>
        <taxon>Pseudomonadati</taxon>
        <taxon>Bacteroidota</taxon>
        <taxon>Cytophagia</taxon>
        <taxon>Cytophagales</taxon>
        <taxon>Persicobacteraceae</taxon>
        <taxon>Persicobacter</taxon>
    </lineage>
</organism>
<reference evidence="13 14" key="1">
    <citation type="submission" date="2021-12" db="EMBL/GenBank/DDBJ databases">
        <title>Genome sequencing of bacteria with rrn-lacking chromosome and rrn-plasmid.</title>
        <authorList>
            <person name="Anda M."/>
            <person name="Iwasaki W."/>
        </authorList>
    </citation>
    <scope>NUCLEOTIDE SEQUENCE [LARGE SCALE GENOMIC DNA]</scope>
    <source>
        <strain evidence="13 14">NBRC 101262</strain>
        <plasmid evidence="13 14">pPP1</plasmid>
    </source>
</reference>
<evidence type="ECO:0000256" key="3">
    <source>
        <dbReference type="ARBA" id="ARBA00022452"/>
    </source>
</evidence>
<evidence type="ECO:0000256" key="4">
    <source>
        <dbReference type="ARBA" id="ARBA00022692"/>
    </source>
</evidence>
<dbReference type="Pfam" id="PF00593">
    <property type="entry name" value="TonB_dep_Rec_b-barrel"/>
    <property type="match status" value="1"/>
</dbReference>
<keyword evidence="5 9" id="KW-0798">TonB box</keyword>
<dbReference type="SUPFAM" id="SSF56935">
    <property type="entry name" value="Porins"/>
    <property type="match status" value="1"/>
</dbReference>
<dbReference type="EMBL" id="AP025293">
    <property type="protein sequence ID" value="BDD00838.1"/>
    <property type="molecule type" value="Genomic_DNA"/>
</dbReference>
<dbReference type="InterPro" id="IPR023997">
    <property type="entry name" value="TonB-dep_OMP_SusC/RagA_CS"/>
</dbReference>
<dbReference type="NCBIfam" id="TIGR04056">
    <property type="entry name" value="OMP_RagA_SusC"/>
    <property type="match status" value="1"/>
</dbReference>
<evidence type="ECO:0000313" key="14">
    <source>
        <dbReference type="Proteomes" id="UP001354989"/>
    </source>
</evidence>
<evidence type="ECO:0000256" key="2">
    <source>
        <dbReference type="ARBA" id="ARBA00022448"/>
    </source>
</evidence>
<proteinExistence type="inferred from homology"/>
<comment type="similarity">
    <text evidence="8 9">Belongs to the TonB-dependent receptor family.</text>
</comment>
<dbReference type="Gene3D" id="2.60.40.1120">
    <property type="entry name" value="Carboxypeptidase-like, regulatory domain"/>
    <property type="match status" value="1"/>
</dbReference>
<keyword evidence="10" id="KW-0732">Signal</keyword>
<dbReference type="Pfam" id="PF07715">
    <property type="entry name" value="Plug"/>
    <property type="match status" value="1"/>
</dbReference>
<comment type="subcellular location">
    <subcellularLocation>
        <location evidence="1 8">Cell outer membrane</location>
        <topology evidence="1 8">Multi-pass membrane protein</topology>
    </subcellularLocation>
</comment>
<dbReference type="Gene3D" id="2.170.130.10">
    <property type="entry name" value="TonB-dependent receptor, plug domain"/>
    <property type="match status" value="1"/>
</dbReference>
<geneLocation type="plasmid" evidence="13 14">
    <name>pPP1</name>
</geneLocation>
<dbReference type="InterPro" id="IPR023996">
    <property type="entry name" value="TonB-dep_OMP_SusC/RagA"/>
</dbReference>
<keyword evidence="3 8" id="KW-1134">Transmembrane beta strand</keyword>
<evidence type="ECO:0000259" key="12">
    <source>
        <dbReference type="Pfam" id="PF07715"/>
    </source>
</evidence>
<evidence type="ECO:0000256" key="8">
    <source>
        <dbReference type="PROSITE-ProRule" id="PRU01360"/>
    </source>
</evidence>
<dbReference type="PROSITE" id="PS52016">
    <property type="entry name" value="TONB_DEPENDENT_REC_3"/>
    <property type="match status" value="1"/>
</dbReference>
<feature type="chain" id="PRO_5046334113" evidence="10">
    <location>
        <begin position="21"/>
        <end position="1075"/>
    </location>
</feature>
<dbReference type="InterPro" id="IPR008969">
    <property type="entry name" value="CarboxyPept-like_regulatory"/>
</dbReference>
<dbReference type="SUPFAM" id="SSF49464">
    <property type="entry name" value="Carboxypeptidase regulatory domain-like"/>
    <property type="match status" value="1"/>
</dbReference>
<name>A0ABN6LGF3_9BACT</name>
<feature type="domain" description="TonB-dependent receptor-like beta-barrel" evidence="11">
    <location>
        <begin position="444"/>
        <end position="930"/>
    </location>
</feature>
<feature type="signal peptide" evidence="10">
    <location>
        <begin position="1"/>
        <end position="20"/>
    </location>
</feature>
<accession>A0ABN6LGF3</accession>
<dbReference type="Proteomes" id="UP001354989">
    <property type="component" value="Plasmid pPP1"/>
</dbReference>
<keyword evidence="14" id="KW-1185">Reference proteome</keyword>
<keyword evidence="7 8" id="KW-0998">Cell outer membrane</keyword>
<keyword evidence="13" id="KW-0614">Plasmid</keyword>
<dbReference type="InterPro" id="IPR037066">
    <property type="entry name" value="Plug_dom_sf"/>
</dbReference>
<evidence type="ECO:0000256" key="9">
    <source>
        <dbReference type="RuleBase" id="RU003357"/>
    </source>
</evidence>
<evidence type="ECO:0000256" key="6">
    <source>
        <dbReference type="ARBA" id="ARBA00023136"/>
    </source>
</evidence>
<dbReference type="InterPro" id="IPR012910">
    <property type="entry name" value="Plug_dom"/>
</dbReference>
<dbReference type="Pfam" id="PF13715">
    <property type="entry name" value="CarbopepD_reg_2"/>
    <property type="match status" value="1"/>
</dbReference>
<dbReference type="InterPro" id="IPR000531">
    <property type="entry name" value="Beta-barrel_TonB"/>
</dbReference>
<dbReference type="RefSeq" id="WP_338398098.1">
    <property type="nucleotide sequence ID" value="NZ_AP025293.1"/>
</dbReference>
<evidence type="ECO:0000256" key="5">
    <source>
        <dbReference type="ARBA" id="ARBA00023077"/>
    </source>
</evidence>
<keyword evidence="6 8" id="KW-0472">Membrane</keyword>
<evidence type="ECO:0000256" key="10">
    <source>
        <dbReference type="SAM" id="SignalP"/>
    </source>
</evidence>
<dbReference type="InterPro" id="IPR036942">
    <property type="entry name" value="Beta-barrel_TonB_sf"/>
</dbReference>